<feature type="region of interest" description="Disordered" evidence="1">
    <location>
        <begin position="1"/>
        <end position="28"/>
    </location>
</feature>
<keyword evidence="3" id="KW-1185">Reference proteome</keyword>
<gene>
    <name evidence="2" type="ORF">JD82_01744</name>
</gene>
<dbReference type="Proteomes" id="UP000317303">
    <property type="component" value="Unassembled WGS sequence"/>
</dbReference>
<dbReference type="AlphaFoldDB" id="A0A660C9D8"/>
<feature type="compositionally biased region" description="Polar residues" evidence="1">
    <location>
        <begin position="1"/>
        <end position="26"/>
    </location>
</feature>
<sequence length="503" mass="54689">MSRTPAGSAGATNTRTAKIRTSTTRTAGKAITPWNKKAGLVLTTSLVMLATAVPAGAVSTEAAAPEVRMIAQSTLDPQGLYFVSYDGLVNAASYQQSGILTHKGFQYSAWYTADRSAVVARRALGTTHWEKVTLPHRLSVDDSHNTISLGVSPDDDRLHIAMDTHNNPVHYFRSEAGLAGGGGAWRPESFGTVQRTLEGLDVGDMTYPRFVVAPDGRLQLSYRTGQGSGNGVLELAEYDGTWQKLGSWTSSTGEYRANGGTSATRNMYLHGLTYGPNGRLHATFTWREGDESVLCDPGGLTNHDTGYVYSDDHGRTWQNNAGKRVATTGGGQQVSIDSPRHVVHHTDVDHALINQESQAVDSTGQPHVLVSRVPEEATECVTDFTAQRRSQGRVYHQHRDADGRWVETQLPVSLEAFGRSRIGFDRADNAYAVLPYGRILTASQSSGWTDWTLQFDPKDFDAFGEVLVDDTRAARDGTISVMYQQRSHGTTPSPVKVADFRLG</sequence>
<organism evidence="2 3">
    <name type="scientific">Prauserella rugosa</name>
    <dbReference type="NCBI Taxonomy" id="43354"/>
    <lineage>
        <taxon>Bacteria</taxon>
        <taxon>Bacillati</taxon>
        <taxon>Actinomycetota</taxon>
        <taxon>Actinomycetes</taxon>
        <taxon>Pseudonocardiales</taxon>
        <taxon>Pseudonocardiaceae</taxon>
        <taxon>Prauserella</taxon>
    </lineage>
</organism>
<dbReference type="Pfam" id="PF15892">
    <property type="entry name" value="BNR_4"/>
    <property type="match status" value="1"/>
</dbReference>
<proteinExistence type="predicted"/>
<dbReference type="RefSeq" id="WP_246134734.1">
    <property type="nucleotide sequence ID" value="NZ_JOIJ01000015.1"/>
</dbReference>
<name>A0A660C9D8_9PSEU</name>
<protein>
    <submittedName>
        <fullName evidence="2">Putative BNR repeat neuraminidase</fullName>
    </submittedName>
</protein>
<dbReference type="EMBL" id="VLJV01000001">
    <property type="protein sequence ID" value="TWH19906.1"/>
    <property type="molecule type" value="Genomic_DNA"/>
</dbReference>
<evidence type="ECO:0000313" key="2">
    <source>
        <dbReference type="EMBL" id="TWH19906.1"/>
    </source>
</evidence>
<reference evidence="2 3" key="1">
    <citation type="submission" date="2019-07" db="EMBL/GenBank/DDBJ databases">
        <title>R&amp;d 2014.</title>
        <authorList>
            <person name="Klenk H.-P."/>
        </authorList>
    </citation>
    <scope>NUCLEOTIDE SEQUENCE [LARGE SCALE GENOMIC DNA]</scope>
    <source>
        <strain evidence="2 3">DSM 43194</strain>
    </source>
</reference>
<comment type="caution">
    <text evidence="2">The sequence shown here is derived from an EMBL/GenBank/DDBJ whole genome shotgun (WGS) entry which is preliminary data.</text>
</comment>
<evidence type="ECO:0000256" key="1">
    <source>
        <dbReference type="SAM" id="MobiDB-lite"/>
    </source>
</evidence>
<accession>A0A660C9D8</accession>
<evidence type="ECO:0000313" key="3">
    <source>
        <dbReference type="Proteomes" id="UP000317303"/>
    </source>
</evidence>